<name>A0AAP0HL74_9MAGN</name>
<organism evidence="2 3">
    <name type="scientific">Stephania cephalantha</name>
    <dbReference type="NCBI Taxonomy" id="152367"/>
    <lineage>
        <taxon>Eukaryota</taxon>
        <taxon>Viridiplantae</taxon>
        <taxon>Streptophyta</taxon>
        <taxon>Embryophyta</taxon>
        <taxon>Tracheophyta</taxon>
        <taxon>Spermatophyta</taxon>
        <taxon>Magnoliopsida</taxon>
        <taxon>Ranunculales</taxon>
        <taxon>Menispermaceae</taxon>
        <taxon>Menispermoideae</taxon>
        <taxon>Cissampelideae</taxon>
        <taxon>Stephania</taxon>
    </lineage>
</organism>
<dbReference type="Proteomes" id="UP001419268">
    <property type="component" value="Unassembled WGS sequence"/>
</dbReference>
<accession>A0AAP0HL74</accession>
<protein>
    <submittedName>
        <fullName evidence="2">Uncharacterized protein</fullName>
    </submittedName>
</protein>
<sequence length="49" mass="5717">MAETEANIFGNSQISPGRPEEFTRRLCTHGREYFSYLGRYMTRATISDR</sequence>
<keyword evidence="3" id="KW-1185">Reference proteome</keyword>
<gene>
    <name evidence="2" type="ORF">Scep_027553</name>
</gene>
<evidence type="ECO:0000313" key="3">
    <source>
        <dbReference type="Proteomes" id="UP001419268"/>
    </source>
</evidence>
<proteinExistence type="predicted"/>
<comment type="caution">
    <text evidence="2">The sequence shown here is derived from an EMBL/GenBank/DDBJ whole genome shotgun (WGS) entry which is preliminary data.</text>
</comment>
<evidence type="ECO:0000256" key="1">
    <source>
        <dbReference type="SAM" id="MobiDB-lite"/>
    </source>
</evidence>
<reference evidence="2 3" key="1">
    <citation type="submission" date="2024-01" db="EMBL/GenBank/DDBJ databases">
        <title>Genome assemblies of Stephania.</title>
        <authorList>
            <person name="Yang L."/>
        </authorList>
    </citation>
    <scope>NUCLEOTIDE SEQUENCE [LARGE SCALE GENOMIC DNA]</scope>
    <source>
        <strain evidence="2">JXDWG</strain>
        <tissue evidence="2">Leaf</tissue>
    </source>
</reference>
<dbReference type="AlphaFoldDB" id="A0AAP0HL74"/>
<dbReference type="EMBL" id="JBBNAG010000012">
    <property type="protein sequence ID" value="KAK9088471.1"/>
    <property type="molecule type" value="Genomic_DNA"/>
</dbReference>
<feature type="region of interest" description="Disordered" evidence="1">
    <location>
        <begin position="1"/>
        <end position="20"/>
    </location>
</feature>
<evidence type="ECO:0000313" key="2">
    <source>
        <dbReference type="EMBL" id="KAK9088471.1"/>
    </source>
</evidence>